<dbReference type="AlphaFoldDB" id="A0A2K3KNF5"/>
<accession>A0A2K3KNF5</accession>
<dbReference type="PANTHER" id="PTHR11439">
    <property type="entry name" value="GAG-POL-RELATED RETROTRANSPOSON"/>
    <property type="match status" value="1"/>
</dbReference>
<comment type="caution">
    <text evidence="1">The sequence shown here is derived from an EMBL/GenBank/DDBJ whole genome shotgun (WGS) entry which is preliminary data.</text>
</comment>
<dbReference type="STRING" id="57577.A0A2K3KNF5"/>
<dbReference type="PANTHER" id="PTHR11439:SF515">
    <property type="entry name" value="GAG-POL POLYPROTEIN"/>
    <property type="match status" value="1"/>
</dbReference>
<gene>
    <name evidence="1" type="ORF">L195_g055816</name>
</gene>
<dbReference type="CDD" id="cd09272">
    <property type="entry name" value="RNase_HI_RT_Ty1"/>
    <property type="match status" value="1"/>
</dbReference>
<dbReference type="Proteomes" id="UP000236291">
    <property type="component" value="Unassembled WGS sequence"/>
</dbReference>
<name>A0A2K3KNF5_TRIPR</name>
<organism evidence="1 2">
    <name type="scientific">Trifolium pratense</name>
    <name type="common">Red clover</name>
    <dbReference type="NCBI Taxonomy" id="57577"/>
    <lineage>
        <taxon>Eukaryota</taxon>
        <taxon>Viridiplantae</taxon>
        <taxon>Streptophyta</taxon>
        <taxon>Embryophyta</taxon>
        <taxon>Tracheophyta</taxon>
        <taxon>Spermatophyta</taxon>
        <taxon>Magnoliopsida</taxon>
        <taxon>eudicotyledons</taxon>
        <taxon>Gunneridae</taxon>
        <taxon>Pentapetalae</taxon>
        <taxon>rosids</taxon>
        <taxon>fabids</taxon>
        <taxon>Fabales</taxon>
        <taxon>Fabaceae</taxon>
        <taxon>Papilionoideae</taxon>
        <taxon>50 kb inversion clade</taxon>
        <taxon>NPAAA clade</taxon>
        <taxon>Hologalegina</taxon>
        <taxon>IRL clade</taxon>
        <taxon>Trifolieae</taxon>
        <taxon>Trifolium</taxon>
    </lineage>
</organism>
<evidence type="ECO:0000313" key="2">
    <source>
        <dbReference type="Proteomes" id="UP000236291"/>
    </source>
</evidence>
<evidence type="ECO:0000313" key="1">
    <source>
        <dbReference type="EMBL" id="PNX67789.1"/>
    </source>
</evidence>
<protein>
    <submittedName>
        <fullName evidence="1">Cationic amino acid transporter 1-like protein</fullName>
    </submittedName>
</protein>
<dbReference type="EMBL" id="ASHM01103199">
    <property type="protein sequence ID" value="PNX67789.1"/>
    <property type="molecule type" value="Genomic_DNA"/>
</dbReference>
<feature type="non-terminal residue" evidence="1">
    <location>
        <position position="1"/>
    </location>
</feature>
<reference evidence="1 2" key="2">
    <citation type="journal article" date="2017" name="Front. Plant Sci.">
        <title>Gene Classification and Mining of Molecular Markers Useful in Red Clover (Trifolium pratense) Breeding.</title>
        <authorList>
            <person name="Istvanek J."/>
            <person name="Dluhosova J."/>
            <person name="Dluhos P."/>
            <person name="Patkova L."/>
            <person name="Nedelnik J."/>
            <person name="Repkova J."/>
        </authorList>
    </citation>
    <scope>NUCLEOTIDE SEQUENCE [LARGE SCALE GENOMIC DNA]</scope>
    <source>
        <strain evidence="2">cv. Tatra</strain>
        <tissue evidence="1">Young leaves</tissue>
    </source>
</reference>
<proteinExistence type="predicted"/>
<reference evidence="1 2" key="1">
    <citation type="journal article" date="2014" name="Am. J. Bot.">
        <title>Genome assembly and annotation for red clover (Trifolium pratense; Fabaceae).</title>
        <authorList>
            <person name="Istvanek J."/>
            <person name="Jaros M."/>
            <person name="Krenek A."/>
            <person name="Repkova J."/>
        </authorList>
    </citation>
    <scope>NUCLEOTIDE SEQUENCE [LARGE SCALE GENOMIC DNA]</scope>
    <source>
        <strain evidence="2">cv. Tatra</strain>
        <tissue evidence="1">Young leaves</tissue>
    </source>
</reference>
<sequence>AAAKRILRYIRGTMDYGILFPNTDKGNQCELIAYTDSNWCGDANDRKSTAGYLSLLNNAPIAWCSKKESVVALSSCEAEYIATSLCACQAIWLVNLMEEMTGEDHGSVTMNIDNISAINLAKNPVAHGKSKHIEMRFHYLREQVNNGRLCLQHCKSEEQIADIMTKSVQTELFKRMRNMIGLTSLIARQNYTRKIKIFG</sequence>